<name>F6B3W4_DESCC</name>
<evidence type="ECO:0008006" key="9">
    <source>
        <dbReference type="Google" id="ProtNLM"/>
    </source>
</evidence>
<evidence type="ECO:0000256" key="1">
    <source>
        <dbReference type="ARBA" id="ARBA00004651"/>
    </source>
</evidence>
<organism evidence="7 8">
    <name type="scientific">Desulfotomaculum nigrificans (strain DSM 14880 / VKM B-2319 / CO-1-SRB)</name>
    <name type="common">Desulfotomaculum carboxydivorans</name>
    <dbReference type="NCBI Taxonomy" id="868595"/>
    <lineage>
        <taxon>Bacteria</taxon>
        <taxon>Bacillati</taxon>
        <taxon>Bacillota</taxon>
        <taxon>Clostridia</taxon>
        <taxon>Eubacteriales</taxon>
        <taxon>Desulfotomaculaceae</taxon>
        <taxon>Desulfotomaculum</taxon>
    </lineage>
</organism>
<dbReference type="RefSeq" id="WP_013809380.1">
    <property type="nucleotide sequence ID" value="NC_015565.1"/>
</dbReference>
<keyword evidence="3 6" id="KW-0812">Transmembrane</keyword>
<keyword evidence="8" id="KW-1185">Reference proteome</keyword>
<keyword evidence="5 6" id="KW-0472">Membrane</keyword>
<keyword evidence="4 6" id="KW-1133">Transmembrane helix</keyword>
<dbReference type="InterPro" id="IPR052984">
    <property type="entry name" value="UPF0421"/>
</dbReference>
<dbReference type="KEGG" id="dca:Desca_0024"/>
<evidence type="ECO:0000256" key="6">
    <source>
        <dbReference type="SAM" id="Phobius"/>
    </source>
</evidence>
<dbReference type="Pfam" id="PF06081">
    <property type="entry name" value="ArAE_1"/>
    <property type="match status" value="1"/>
</dbReference>
<dbReference type="HOGENOM" id="CLU_061355_0_0_9"/>
<dbReference type="eggNOG" id="COG4129">
    <property type="taxonomic scope" value="Bacteria"/>
</dbReference>
<dbReference type="Proteomes" id="UP000009226">
    <property type="component" value="Chromosome"/>
</dbReference>
<evidence type="ECO:0000313" key="8">
    <source>
        <dbReference type="Proteomes" id="UP000009226"/>
    </source>
</evidence>
<dbReference type="PANTHER" id="PTHR40064:SF1">
    <property type="entry name" value="MEMBRANE PROTEIN"/>
    <property type="match status" value="1"/>
</dbReference>
<dbReference type="GO" id="GO:0005886">
    <property type="term" value="C:plasma membrane"/>
    <property type="evidence" value="ECO:0007669"/>
    <property type="project" value="UniProtKB-SubCell"/>
</dbReference>
<reference evidence="7 8" key="1">
    <citation type="submission" date="2011-05" db="EMBL/GenBank/DDBJ databases">
        <title>Complete sequence of Desulfotomaculum carboxydivorans CO-1-SRB.</title>
        <authorList>
            <consortium name="US DOE Joint Genome Institute"/>
            <person name="Lucas S."/>
            <person name="Han J."/>
            <person name="Lapidus A."/>
            <person name="Cheng J.-F."/>
            <person name="Goodwin L."/>
            <person name="Pitluck S."/>
            <person name="Peters L."/>
            <person name="Mikhailova N."/>
            <person name="Lu M."/>
            <person name="Han C."/>
            <person name="Tapia R."/>
            <person name="Land M."/>
            <person name="Hauser L."/>
            <person name="Kyrpides N."/>
            <person name="Ivanova N."/>
            <person name="Pagani I."/>
            <person name="Stams A."/>
            <person name="Plugge C."/>
            <person name="Muyzer G."/>
            <person name="Kuever J."/>
            <person name="Parshina S."/>
            <person name="Ivanova A."/>
            <person name="Nazina T."/>
            <person name="Woyke T."/>
        </authorList>
    </citation>
    <scope>NUCLEOTIDE SEQUENCE [LARGE SCALE GENOMIC DNA]</scope>
    <source>
        <strain evidence="8">DSM 14880 / VKM B-2319 / CO-1-SRB</strain>
    </source>
</reference>
<dbReference type="InterPro" id="IPR010343">
    <property type="entry name" value="ArAE_1"/>
</dbReference>
<evidence type="ECO:0000256" key="2">
    <source>
        <dbReference type="ARBA" id="ARBA00022475"/>
    </source>
</evidence>
<evidence type="ECO:0000313" key="7">
    <source>
        <dbReference type="EMBL" id="AEF92929.1"/>
    </source>
</evidence>
<dbReference type="PANTHER" id="PTHR40064">
    <property type="entry name" value="MEMBRANE PROTEIN-RELATED"/>
    <property type="match status" value="1"/>
</dbReference>
<proteinExistence type="predicted"/>
<feature type="transmembrane region" description="Helical" evidence="6">
    <location>
        <begin position="127"/>
        <end position="148"/>
    </location>
</feature>
<dbReference type="AlphaFoldDB" id="F6B3W4"/>
<gene>
    <name evidence="7" type="ordered locus">Desca_0024</name>
</gene>
<protein>
    <recommendedName>
        <fullName evidence="9">Aromatic acid exporter family protein</fullName>
    </recommendedName>
</protein>
<dbReference type="EMBL" id="CP002736">
    <property type="protein sequence ID" value="AEF92929.1"/>
    <property type="molecule type" value="Genomic_DNA"/>
</dbReference>
<accession>F6B3W4</accession>
<feature type="transmembrane region" description="Helical" evidence="6">
    <location>
        <begin position="86"/>
        <end position="115"/>
    </location>
</feature>
<keyword evidence="2" id="KW-1003">Cell membrane</keyword>
<sequence precursor="true">MTHKRFNLVGARIIKTGIAVALALYICSLLQISPRVFAAVSAVMNIQPSIYRSFKNAIEQVLTHVISVGIAVVGGYLFGTNPVTIGLITIVIITTIVRIKLLPGVAMGVVAAIFVLDAPHHDFLNHALTRSYVVFIGLGTALMVNSFLPQPRYKDALLNNLAKLNKLTANFFQDLVQGFINLNPISDAEFESRKKEIKELLRLTRTQFELHKEQSKYQSRLPYDIQEKWEKYLDYNVKLYYKSQELHDATKQRIEWRKERGDPPISTEFKMVLGMLERGINSFISLNGQLYEHIYYGKPLSRIPINEQFWEEFSYFIDRWHVRMTGSSFLHAFMYVSVVANHIKWASRSIKEFSQNHKGEPSLLLHETSFKA</sequence>
<evidence type="ECO:0000256" key="5">
    <source>
        <dbReference type="ARBA" id="ARBA00023136"/>
    </source>
</evidence>
<comment type="subcellular location">
    <subcellularLocation>
        <location evidence="1">Cell membrane</location>
        <topology evidence="1">Multi-pass membrane protein</topology>
    </subcellularLocation>
</comment>
<evidence type="ECO:0000256" key="4">
    <source>
        <dbReference type="ARBA" id="ARBA00022989"/>
    </source>
</evidence>
<dbReference type="STRING" id="868595.Desca_0024"/>
<evidence type="ECO:0000256" key="3">
    <source>
        <dbReference type="ARBA" id="ARBA00022692"/>
    </source>
</evidence>